<keyword evidence="8" id="KW-0505">Motor protein</keyword>
<feature type="domain" description="Kinesin motor" evidence="12">
    <location>
        <begin position="1"/>
        <end position="102"/>
    </location>
</feature>
<evidence type="ECO:0000256" key="7">
    <source>
        <dbReference type="ARBA" id="ARBA00023054"/>
    </source>
</evidence>
<protein>
    <recommendedName>
        <fullName evidence="2">Kinesin-like protein unc-104</fullName>
    </recommendedName>
</protein>
<dbReference type="GO" id="GO:0005524">
    <property type="term" value="F:ATP binding"/>
    <property type="evidence" value="ECO:0007669"/>
    <property type="project" value="UniProtKB-KW"/>
</dbReference>
<evidence type="ECO:0000256" key="1">
    <source>
        <dbReference type="ARBA" id="ARBA00004245"/>
    </source>
</evidence>
<evidence type="ECO:0000256" key="3">
    <source>
        <dbReference type="ARBA" id="ARBA00022490"/>
    </source>
</evidence>
<dbReference type="SUPFAM" id="SSF52540">
    <property type="entry name" value="P-loop containing nucleoside triphosphate hydrolases"/>
    <property type="match status" value="1"/>
</dbReference>
<dbReference type="InterPro" id="IPR036961">
    <property type="entry name" value="Kinesin_motor_dom_sf"/>
</dbReference>
<dbReference type="GO" id="GO:0005874">
    <property type="term" value="C:microtubule"/>
    <property type="evidence" value="ECO:0007669"/>
    <property type="project" value="UniProtKB-KW"/>
</dbReference>
<dbReference type="InterPro" id="IPR032405">
    <property type="entry name" value="Kinesin_assoc"/>
</dbReference>
<dbReference type="SMART" id="SM00240">
    <property type="entry name" value="FHA"/>
    <property type="match status" value="1"/>
</dbReference>
<organism evidence="13 14">
    <name type="scientific">Gigaspora margarita</name>
    <dbReference type="NCBI Taxonomy" id="4874"/>
    <lineage>
        <taxon>Eukaryota</taxon>
        <taxon>Fungi</taxon>
        <taxon>Fungi incertae sedis</taxon>
        <taxon>Mucoromycota</taxon>
        <taxon>Glomeromycotina</taxon>
        <taxon>Glomeromycetes</taxon>
        <taxon>Diversisporales</taxon>
        <taxon>Gigasporaceae</taxon>
        <taxon>Gigaspora</taxon>
    </lineage>
</organism>
<dbReference type="GO" id="GO:0003777">
    <property type="term" value="F:microtubule motor activity"/>
    <property type="evidence" value="ECO:0007669"/>
    <property type="project" value="InterPro"/>
</dbReference>
<name>A0A8H4EQF2_GIGMA</name>
<dbReference type="EMBL" id="WTPW01000212">
    <property type="protein sequence ID" value="KAF0534291.1"/>
    <property type="molecule type" value="Genomic_DNA"/>
</dbReference>
<evidence type="ECO:0000256" key="9">
    <source>
        <dbReference type="ARBA" id="ARBA00023212"/>
    </source>
</evidence>
<comment type="subcellular location">
    <subcellularLocation>
        <location evidence="1">Cytoplasm</location>
        <location evidence="1">Cytoskeleton</location>
    </subcellularLocation>
</comment>
<proteinExistence type="inferred from homology"/>
<dbReference type="InterPro" id="IPR027417">
    <property type="entry name" value="P-loop_NTPase"/>
</dbReference>
<evidence type="ECO:0000256" key="4">
    <source>
        <dbReference type="ARBA" id="ARBA00022701"/>
    </source>
</evidence>
<keyword evidence="6" id="KW-0067">ATP-binding</keyword>
<evidence type="ECO:0000259" key="12">
    <source>
        <dbReference type="PROSITE" id="PS50067"/>
    </source>
</evidence>
<dbReference type="PANTHER" id="PTHR47117:SF10">
    <property type="entry name" value="KINESIN-LIKE PROTEIN KIF1B"/>
    <property type="match status" value="1"/>
</dbReference>
<reference evidence="13 14" key="1">
    <citation type="journal article" date="2019" name="Environ. Microbiol.">
        <title>At the nexus of three kingdoms: the genome of the mycorrhizal fungus Gigaspora margarita provides insights into plant, endobacterial and fungal interactions.</title>
        <authorList>
            <person name="Venice F."/>
            <person name="Ghignone S."/>
            <person name="Salvioli di Fossalunga A."/>
            <person name="Amselem J."/>
            <person name="Novero M."/>
            <person name="Xianan X."/>
            <person name="Sedzielewska Toro K."/>
            <person name="Morin E."/>
            <person name="Lipzen A."/>
            <person name="Grigoriev I.V."/>
            <person name="Henrissat B."/>
            <person name="Martin F.M."/>
            <person name="Bonfante P."/>
        </authorList>
    </citation>
    <scope>NUCLEOTIDE SEQUENCE [LARGE SCALE GENOMIC DNA]</scope>
    <source>
        <strain evidence="13 14">BEG34</strain>
    </source>
</reference>
<comment type="similarity">
    <text evidence="10">Belongs to the TRAFAC class myosin-kinesin ATPase superfamily. Kinesin family.</text>
</comment>
<comment type="caution">
    <text evidence="13">The sequence shown here is derived from an EMBL/GenBank/DDBJ whole genome shotgun (WGS) entry which is preliminary data.</text>
</comment>
<evidence type="ECO:0000256" key="8">
    <source>
        <dbReference type="ARBA" id="ARBA00023175"/>
    </source>
</evidence>
<dbReference type="PROSITE" id="PS50067">
    <property type="entry name" value="KINESIN_MOTOR_2"/>
    <property type="match status" value="1"/>
</dbReference>
<evidence type="ECO:0000313" key="13">
    <source>
        <dbReference type="EMBL" id="KAF0534291.1"/>
    </source>
</evidence>
<keyword evidence="3" id="KW-0963">Cytoplasm</keyword>
<dbReference type="GO" id="GO:0008017">
    <property type="term" value="F:microtubule binding"/>
    <property type="evidence" value="ECO:0007669"/>
    <property type="project" value="InterPro"/>
</dbReference>
<accession>A0A8H4EQF2</accession>
<evidence type="ECO:0000259" key="11">
    <source>
        <dbReference type="PROSITE" id="PS50006"/>
    </source>
</evidence>
<dbReference type="Pfam" id="PF00498">
    <property type="entry name" value="FHA"/>
    <property type="match status" value="1"/>
</dbReference>
<dbReference type="SUPFAM" id="SSF49879">
    <property type="entry name" value="SMAD/FHA domain"/>
    <property type="match status" value="1"/>
</dbReference>
<dbReference type="Proteomes" id="UP000439903">
    <property type="component" value="Unassembled WGS sequence"/>
</dbReference>
<dbReference type="Gene3D" id="3.40.850.10">
    <property type="entry name" value="Kinesin motor domain"/>
    <property type="match status" value="1"/>
</dbReference>
<evidence type="ECO:0000256" key="6">
    <source>
        <dbReference type="ARBA" id="ARBA00022840"/>
    </source>
</evidence>
<dbReference type="PROSITE" id="PS50006">
    <property type="entry name" value="FHA_DOMAIN"/>
    <property type="match status" value="1"/>
</dbReference>
<keyword evidence="7" id="KW-0175">Coiled coil</keyword>
<dbReference type="Gene3D" id="2.60.200.20">
    <property type="match status" value="1"/>
</dbReference>
<dbReference type="PANTHER" id="PTHR47117">
    <property type="entry name" value="STAR-RELATED LIPID TRANSFER PROTEIN 9"/>
    <property type="match status" value="1"/>
</dbReference>
<dbReference type="Pfam" id="PF16183">
    <property type="entry name" value="Kinesin_assoc"/>
    <property type="match status" value="1"/>
</dbReference>
<evidence type="ECO:0000313" key="14">
    <source>
        <dbReference type="Proteomes" id="UP000439903"/>
    </source>
</evidence>
<sequence>MNENTNFRIDFVLYVTKITLERNQDNLVNLAEGTKSVFAKISRPRDNTGSERANSTGATGARLKEGANINKSITTLGKVIASLADASSGTSRKGAIIPFRDSEELVDQIQASEKLMKEACETWQEKLRRTEEIQLIREKTLEELGILIEKNAVGVHPPKKVPYLVNLNEDPLMSECLVYQIKPGATRVGRLDSDIPSDIRLSGEKIMDNHCHFENEKGVVTLHPSQESTTMVNGQRISKPKKLRSGFRIILGDFHVFRFNNPEEVRRERGKDLI</sequence>
<keyword evidence="5" id="KW-0547">Nucleotide-binding</keyword>
<dbReference type="InterPro" id="IPR008984">
    <property type="entry name" value="SMAD_FHA_dom_sf"/>
</dbReference>
<feature type="domain" description="FHA" evidence="11">
    <location>
        <begin position="186"/>
        <end position="237"/>
    </location>
</feature>
<gene>
    <name evidence="13" type="ORF">F8M41_010031</name>
</gene>
<keyword evidence="9" id="KW-0206">Cytoskeleton</keyword>
<evidence type="ECO:0000256" key="2">
    <source>
        <dbReference type="ARBA" id="ARBA00020751"/>
    </source>
</evidence>
<keyword evidence="14" id="KW-1185">Reference proteome</keyword>
<evidence type="ECO:0000256" key="10">
    <source>
        <dbReference type="PROSITE-ProRule" id="PRU00283"/>
    </source>
</evidence>
<dbReference type="AlphaFoldDB" id="A0A8H4EQF2"/>
<dbReference type="FunFam" id="2.60.200.20:FF:000021">
    <property type="entry name" value="Kinesin family protein"/>
    <property type="match status" value="1"/>
</dbReference>
<dbReference type="GO" id="GO:0007018">
    <property type="term" value="P:microtubule-based movement"/>
    <property type="evidence" value="ECO:0007669"/>
    <property type="project" value="InterPro"/>
</dbReference>
<dbReference type="InterPro" id="IPR001752">
    <property type="entry name" value="Kinesin_motor_dom"/>
</dbReference>
<dbReference type="OrthoDB" id="2425611at2759"/>
<dbReference type="InterPro" id="IPR000253">
    <property type="entry name" value="FHA_dom"/>
</dbReference>
<keyword evidence="4" id="KW-0493">Microtubule</keyword>
<dbReference type="CDD" id="cd22705">
    <property type="entry name" value="FHA_KIF1"/>
    <property type="match status" value="1"/>
</dbReference>
<dbReference type="Gene3D" id="6.10.250.2530">
    <property type="match status" value="1"/>
</dbReference>
<evidence type="ECO:0000256" key="5">
    <source>
        <dbReference type="ARBA" id="ARBA00022741"/>
    </source>
</evidence>
<comment type="caution">
    <text evidence="10">Lacks conserved residue(s) required for the propagation of feature annotation.</text>
</comment>